<evidence type="ECO:0000256" key="6">
    <source>
        <dbReference type="ARBA" id="ARBA00038076"/>
    </source>
</evidence>
<proteinExistence type="inferred from homology"/>
<dbReference type="PANTHER" id="PTHR30572:SF4">
    <property type="entry name" value="ABC TRANSPORTER PERMEASE YTRF"/>
    <property type="match status" value="1"/>
</dbReference>
<evidence type="ECO:0000256" key="7">
    <source>
        <dbReference type="SAM" id="Phobius"/>
    </source>
</evidence>
<comment type="caution">
    <text evidence="9">The sequence shown here is derived from an EMBL/GenBank/DDBJ whole genome shotgun (WGS) entry which is preliminary data.</text>
</comment>
<feature type="transmembrane region" description="Helical" evidence="7">
    <location>
        <begin position="297"/>
        <end position="323"/>
    </location>
</feature>
<evidence type="ECO:0000256" key="4">
    <source>
        <dbReference type="ARBA" id="ARBA00022989"/>
    </source>
</evidence>
<accession>A0ABV3QNU7</accession>
<keyword evidence="10" id="KW-1185">Reference proteome</keyword>
<protein>
    <submittedName>
        <fullName evidence="9">ABC transporter permease</fullName>
    </submittedName>
</protein>
<name>A0ABV3QNU7_9GAMM</name>
<dbReference type="Proteomes" id="UP001556170">
    <property type="component" value="Unassembled WGS sequence"/>
</dbReference>
<keyword evidence="5 7" id="KW-0472">Membrane</keyword>
<sequence length="375" mass="40541">MFLTWRQLEPMLAPGGVDTANLILVDQLAAATGRWTAADVQAGAQALREVPGVRAVSPAGSLPMVFSSVYAFGMQGPTKVKLGVNVYAGEGLLNTLGIPLLAGRDFLPDEYRAVDGYKDVPRPVIITQALAHQLFGQANALGQRVTDPEEPAGPGYRIVGIVRHLLRNQLGMATQGRADDTMLFPQRMGDTSMPLLYAVRVDPAMRETALRGVRKAILREFGARLSTGTQADASFYDTRSSKAFKSRCAALWLFAGVALTVVVVTVIGIMGLTGFWVQKRTRQIGIRRALGARRVDILRYFLTENALIVGAGVALGMVLAYFGNAWLMRYYELPHLPWIWLPPGAALMLLLGQFAVLSPALRAAAVPPVVATRSV</sequence>
<dbReference type="InterPro" id="IPR003838">
    <property type="entry name" value="ABC3_permease_C"/>
</dbReference>
<reference evidence="9 10" key="1">
    <citation type="submission" date="2024-06" db="EMBL/GenBank/DDBJ databases">
        <authorList>
            <person name="Woo H."/>
        </authorList>
    </citation>
    <scope>NUCLEOTIDE SEQUENCE [LARGE SCALE GENOMIC DNA]</scope>
    <source>
        <strain evidence="9 10">S2-g</strain>
    </source>
</reference>
<feature type="transmembrane region" description="Helical" evidence="7">
    <location>
        <begin position="335"/>
        <end position="357"/>
    </location>
</feature>
<keyword evidence="4 7" id="KW-1133">Transmembrane helix</keyword>
<dbReference type="InterPro" id="IPR050250">
    <property type="entry name" value="Macrolide_Exporter_MacB"/>
</dbReference>
<keyword evidence="3 7" id="KW-0812">Transmembrane</keyword>
<feature type="transmembrane region" description="Helical" evidence="7">
    <location>
        <begin position="249"/>
        <end position="277"/>
    </location>
</feature>
<evidence type="ECO:0000256" key="2">
    <source>
        <dbReference type="ARBA" id="ARBA00022475"/>
    </source>
</evidence>
<dbReference type="RefSeq" id="WP_367844592.1">
    <property type="nucleotide sequence ID" value="NZ_JBFOHL010000006.1"/>
</dbReference>
<comment type="subcellular location">
    <subcellularLocation>
        <location evidence="1">Cell membrane</location>
        <topology evidence="1">Multi-pass membrane protein</topology>
    </subcellularLocation>
</comment>
<feature type="domain" description="ABC3 transporter permease C-terminal" evidence="8">
    <location>
        <begin position="257"/>
        <end position="367"/>
    </location>
</feature>
<evidence type="ECO:0000313" key="9">
    <source>
        <dbReference type="EMBL" id="MEW9624286.1"/>
    </source>
</evidence>
<evidence type="ECO:0000313" key="10">
    <source>
        <dbReference type="Proteomes" id="UP001556170"/>
    </source>
</evidence>
<organism evidence="9 10">
    <name type="scientific">Rhodanobacter geophilus</name>
    <dbReference type="NCBI Taxonomy" id="3162488"/>
    <lineage>
        <taxon>Bacteria</taxon>
        <taxon>Pseudomonadati</taxon>
        <taxon>Pseudomonadota</taxon>
        <taxon>Gammaproteobacteria</taxon>
        <taxon>Lysobacterales</taxon>
        <taxon>Rhodanobacteraceae</taxon>
        <taxon>Rhodanobacter</taxon>
    </lineage>
</organism>
<dbReference type="EMBL" id="JBFOHL010000006">
    <property type="protein sequence ID" value="MEW9624286.1"/>
    <property type="molecule type" value="Genomic_DNA"/>
</dbReference>
<keyword evidence="2" id="KW-1003">Cell membrane</keyword>
<dbReference type="Pfam" id="PF02687">
    <property type="entry name" value="FtsX"/>
    <property type="match status" value="1"/>
</dbReference>
<gene>
    <name evidence="9" type="ORF">ABQJ56_08585</name>
</gene>
<evidence type="ECO:0000259" key="8">
    <source>
        <dbReference type="Pfam" id="PF02687"/>
    </source>
</evidence>
<evidence type="ECO:0000256" key="3">
    <source>
        <dbReference type="ARBA" id="ARBA00022692"/>
    </source>
</evidence>
<evidence type="ECO:0000256" key="5">
    <source>
        <dbReference type="ARBA" id="ARBA00023136"/>
    </source>
</evidence>
<evidence type="ECO:0000256" key="1">
    <source>
        <dbReference type="ARBA" id="ARBA00004651"/>
    </source>
</evidence>
<comment type="similarity">
    <text evidence="6">Belongs to the ABC-4 integral membrane protein family.</text>
</comment>
<dbReference type="PANTHER" id="PTHR30572">
    <property type="entry name" value="MEMBRANE COMPONENT OF TRANSPORTER-RELATED"/>
    <property type="match status" value="1"/>
</dbReference>